<reference evidence="2 3" key="1">
    <citation type="journal article" date="2019" name="PLoS Negl. Trop. Dis.">
        <title>Revisiting the worldwide diversity of Leptospira species in the environment.</title>
        <authorList>
            <person name="Vincent A.T."/>
            <person name="Schiettekatte O."/>
            <person name="Bourhy P."/>
            <person name="Veyrier F.J."/>
            <person name="Picardeau M."/>
        </authorList>
    </citation>
    <scope>NUCLEOTIDE SEQUENCE [LARGE SCALE GENOMIC DNA]</scope>
    <source>
        <strain evidence="2 3">201800273</strain>
    </source>
</reference>
<evidence type="ECO:0000313" key="3">
    <source>
        <dbReference type="Proteomes" id="UP000297641"/>
    </source>
</evidence>
<evidence type="ECO:0000313" key="2">
    <source>
        <dbReference type="EMBL" id="TGL07909.1"/>
    </source>
</evidence>
<accession>A0A7I0IRP2</accession>
<evidence type="ECO:0008006" key="4">
    <source>
        <dbReference type="Google" id="ProtNLM"/>
    </source>
</evidence>
<protein>
    <recommendedName>
        <fullName evidence="4">HEAT repeat domain-containing protein</fullName>
    </recommendedName>
</protein>
<feature type="chain" id="PRO_5028855559" description="HEAT repeat domain-containing protein" evidence="1">
    <location>
        <begin position="21"/>
        <end position="240"/>
    </location>
</feature>
<dbReference type="Proteomes" id="UP000297641">
    <property type="component" value="Unassembled WGS sequence"/>
</dbReference>
<organism evidence="2 3">
    <name type="scientific">Leptospira bouyouniensis</name>
    <dbReference type="NCBI Taxonomy" id="2484911"/>
    <lineage>
        <taxon>Bacteria</taxon>
        <taxon>Pseudomonadati</taxon>
        <taxon>Spirochaetota</taxon>
        <taxon>Spirochaetia</taxon>
        <taxon>Leptospirales</taxon>
        <taxon>Leptospiraceae</taxon>
        <taxon>Leptospira</taxon>
    </lineage>
</organism>
<comment type="caution">
    <text evidence="2">The sequence shown here is derived from an EMBL/GenBank/DDBJ whole genome shotgun (WGS) entry which is preliminary data.</text>
</comment>
<gene>
    <name evidence="2" type="ORF">EHQ43_02330</name>
</gene>
<sequence length="240" mass="27718">MKKTIYFLVFSFCIVSNLFAQESRYKALTDVSTGEELNLFLSYYYTNSNLDLVPKALRYIHIKKINSNKETERHIVPFFAQVFKANDDKIPSWFEELQNLTDDDMYIFSHALFLSGGSNAKKVIQKFLDSTDNDELKQVLTKLSSDRQAIDLRTIPLTNPVYLDMIWSSFFATGDVSYLDRLILATDSNKKTVDEILIYSAARWSLKAVAKDHKKVFDFCISKKSKYSKDINAFLNDIES</sequence>
<dbReference type="EMBL" id="RQFT01000003">
    <property type="protein sequence ID" value="TGL07909.1"/>
    <property type="molecule type" value="Genomic_DNA"/>
</dbReference>
<feature type="signal peptide" evidence="1">
    <location>
        <begin position="1"/>
        <end position="20"/>
    </location>
</feature>
<name>A0A7I0IRP2_9LEPT</name>
<dbReference type="RefSeq" id="WP_135770040.1">
    <property type="nucleotide sequence ID" value="NZ_RQFT01000003.1"/>
</dbReference>
<evidence type="ECO:0000256" key="1">
    <source>
        <dbReference type="SAM" id="SignalP"/>
    </source>
</evidence>
<proteinExistence type="predicted"/>
<keyword evidence="1" id="KW-0732">Signal</keyword>
<dbReference type="AlphaFoldDB" id="A0A7I0IRP2"/>